<organism evidence="8 9">
    <name type="scientific">Leptidea sinapis</name>
    <dbReference type="NCBI Taxonomy" id="189913"/>
    <lineage>
        <taxon>Eukaryota</taxon>
        <taxon>Metazoa</taxon>
        <taxon>Ecdysozoa</taxon>
        <taxon>Arthropoda</taxon>
        <taxon>Hexapoda</taxon>
        <taxon>Insecta</taxon>
        <taxon>Pterygota</taxon>
        <taxon>Neoptera</taxon>
        <taxon>Endopterygota</taxon>
        <taxon>Lepidoptera</taxon>
        <taxon>Glossata</taxon>
        <taxon>Ditrysia</taxon>
        <taxon>Papilionoidea</taxon>
        <taxon>Pieridae</taxon>
        <taxon>Dismorphiinae</taxon>
        <taxon>Leptidea</taxon>
    </lineage>
</organism>
<feature type="domain" description="Suppressor of forked" evidence="7">
    <location>
        <begin position="311"/>
        <end position="414"/>
    </location>
</feature>
<dbReference type="Pfam" id="PF05843">
    <property type="entry name" value="Suf"/>
    <property type="match status" value="1"/>
</dbReference>
<dbReference type="InterPro" id="IPR008847">
    <property type="entry name" value="Suf"/>
</dbReference>
<dbReference type="GO" id="GO:0006397">
    <property type="term" value="P:mRNA processing"/>
    <property type="evidence" value="ECO:0007669"/>
    <property type="project" value="UniProtKB-KW"/>
</dbReference>
<dbReference type="GO" id="GO:0008380">
    <property type="term" value="P:RNA splicing"/>
    <property type="evidence" value="ECO:0007669"/>
    <property type="project" value="UniProtKB-KW"/>
</dbReference>
<protein>
    <recommendedName>
        <fullName evidence="7">Suppressor of forked domain-containing protein</fullName>
    </recommendedName>
</protein>
<dbReference type="AlphaFoldDB" id="A0A5E4PUH7"/>
<dbReference type="PANTHER" id="PTHR17204:SF25">
    <property type="entry name" value="RRM DOMAIN-CONTAINING PROTEIN"/>
    <property type="match status" value="1"/>
</dbReference>
<feature type="compositionally biased region" description="Basic and acidic residues" evidence="6">
    <location>
        <begin position="1"/>
        <end position="12"/>
    </location>
</feature>
<name>A0A5E4PUH7_9NEOP</name>
<sequence>MAVVEDESRNASEEENEIEVVVEEDEGDQDSDDSEDDDDDEDDNVALEKKVADLERKFEEGLFEYEDHINLIQALWGLSELDRWRAAFDRLQQLTILKPEHWLLRIQTEVSIAHSEESRKQIVDLFKLATLDCYSIEILSEWCSWSLSAGDANSVRNQLEEILKRAGADPLSGKVFWDARFEMEKAHLESMTEGDPEYKNQKKKLLWCLEETVTRPLLRGNLAWQPLQELALELYDQDYVDKITPYEDKLLTIDDVEEKCKIYQEYIDVVKDLSQQEKYSDCDCHAILRVLYDRATTDCLTSEKAHDLLQSFARYVQRTSSRETVGRILNACVRRCSTKATFWVLKMQQAEHEGKDFDEVKTIFEKALSKGMETYKDAESLWLGYLEFTRRRTAFDNEPDVERLRKTFRLAWDSLAEAWGEESNDCEVPLFWARLEYKRMKDPKQGKEIFEEIFIWRK</sequence>
<evidence type="ECO:0000256" key="6">
    <source>
        <dbReference type="SAM" id="MobiDB-lite"/>
    </source>
</evidence>
<evidence type="ECO:0000256" key="5">
    <source>
        <dbReference type="ARBA" id="ARBA00023242"/>
    </source>
</evidence>
<dbReference type="Gene3D" id="1.25.40.10">
    <property type="entry name" value="Tetratricopeptide repeat domain"/>
    <property type="match status" value="2"/>
</dbReference>
<keyword evidence="9" id="KW-1185">Reference proteome</keyword>
<evidence type="ECO:0000256" key="3">
    <source>
        <dbReference type="ARBA" id="ARBA00022737"/>
    </source>
</evidence>
<keyword evidence="2" id="KW-0507">mRNA processing</keyword>
<proteinExistence type="predicted"/>
<evidence type="ECO:0000256" key="2">
    <source>
        <dbReference type="ARBA" id="ARBA00022664"/>
    </source>
</evidence>
<dbReference type="PANTHER" id="PTHR17204">
    <property type="entry name" value="PRE-MRNA PROCESSING PROTEIN PRP39-RELATED"/>
    <property type="match status" value="1"/>
</dbReference>
<comment type="subcellular location">
    <subcellularLocation>
        <location evidence="1">Nucleus</location>
    </subcellularLocation>
</comment>
<accession>A0A5E4PUH7</accession>
<dbReference type="Proteomes" id="UP000324832">
    <property type="component" value="Unassembled WGS sequence"/>
</dbReference>
<dbReference type="InterPro" id="IPR011990">
    <property type="entry name" value="TPR-like_helical_dom_sf"/>
</dbReference>
<gene>
    <name evidence="8" type="ORF">LSINAPIS_LOCUS2077</name>
</gene>
<dbReference type="GO" id="GO:0005634">
    <property type="term" value="C:nucleus"/>
    <property type="evidence" value="ECO:0007669"/>
    <property type="project" value="UniProtKB-SubCell"/>
</dbReference>
<evidence type="ECO:0000313" key="9">
    <source>
        <dbReference type="Proteomes" id="UP000324832"/>
    </source>
</evidence>
<evidence type="ECO:0000256" key="1">
    <source>
        <dbReference type="ARBA" id="ARBA00004123"/>
    </source>
</evidence>
<keyword evidence="4" id="KW-0508">mRNA splicing</keyword>
<feature type="compositionally biased region" description="Acidic residues" evidence="6">
    <location>
        <begin position="13"/>
        <end position="43"/>
    </location>
</feature>
<dbReference type="SUPFAM" id="SSF48452">
    <property type="entry name" value="TPR-like"/>
    <property type="match status" value="1"/>
</dbReference>
<reference evidence="8 9" key="1">
    <citation type="submission" date="2017-07" db="EMBL/GenBank/DDBJ databases">
        <authorList>
            <person name="Talla V."/>
            <person name="Backstrom N."/>
        </authorList>
    </citation>
    <scope>NUCLEOTIDE SEQUENCE [LARGE SCALE GENOMIC DNA]</scope>
</reference>
<feature type="region of interest" description="Disordered" evidence="6">
    <location>
        <begin position="1"/>
        <end position="43"/>
    </location>
</feature>
<keyword evidence="3" id="KW-0677">Repeat</keyword>
<keyword evidence="5" id="KW-0539">Nucleus</keyword>
<dbReference type="EMBL" id="FZQP02000393">
    <property type="protein sequence ID" value="VVC88803.1"/>
    <property type="molecule type" value="Genomic_DNA"/>
</dbReference>
<evidence type="ECO:0000313" key="8">
    <source>
        <dbReference type="EMBL" id="VVC88803.1"/>
    </source>
</evidence>
<evidence type="ECO:0000256" key="4">
    <source>
        <dbReference type="ARBA" id="ARBA00023187"/>
    </source>
</evidence>
<evidence type="ECO:0000259" key="7">
    <source>
        <dbReference type="Pfam" id="PF05843"/>
    </source>
</evidence>